<feature type="region of interest" description="Disordered" evidence="1">
    <location>
        <begin position="34"/>
        <end position="68"/>
    </location>
</feature>
<protein>
    <recommendedName>
        <fullName evidence="4">DUF1059 domain-containing protein</fullName>
    </recommendedName>
</protein>
<evidence type="ECO:0000256" key="1">
    <source>
        <dbReference type="SAM" id="MobiDB-lite"/>
    </source>
</evidence>
<dbReference type="Proteomes" id="UP000177953">
    <property type="component" value="Unassembled WGS sequence"/>
</dbReference>
<accession>A0A1F6MCX1</accession>
<name>A0A1F6MCX1_9BACT</name>
<feature type="compositionally biased region" description="Basic and acidic residues" evidence="1">
    <location>
        <begin position="34"/>
        <end position="49"/>
    </location>
</feature>
<comment type="caution">
    <text evidence="2">The sequence shown here is derived from an EMBL/GenBank/DDBJ whole genome shotgun (WGS) entry which is preliminary data.</text>
</comment>
<dbReference type="Pfam" id="PF06348">
    <property type="entry name" value="DUF1059"/>
    <property type="match status" value="1"/>
</dbReference>
<dbReference type="AlphaFoldDB" id="A0A1F6MCX1"/>
<sequence>MYTLSCKDLGAGNCPFVAKDETMDGAVNKMMDHARKSHPDDVEKMRENMSDEEITNTMKSKVRQEAAA</sequence>
<evidence type="ECO:0000313" key="2">
    <source>
        <dbReference type="EMBL" id="OGH69398.1"/>
    </source>
</evidence>
<evidence type="ECO:0008006" key="4">
    <source>
        <dbReference type="Google" id="ProtNLM"/>
    </source>
</evidence>
<dbReference type="InterPro" id="IPR009409">
    <property type="entry name" value="DUF1059"/>
</dbReference>
<dbReference type="EMBL" id="MFPU01000048">
    <property type="protein sequence ID" value="OGH69398.1"/>
    <property type="molecule type" value="Genomic_DNA"/>
</dbReference>
<organism evidence="2 3">
    <name type="scientific">Candidatus Magasanikbacteria bacterium RIFCSPHIGHO2_01_FULL_47_8</name>
    <dbReference type="NCBI Taxonomy" id="1798673"/>
    <lineage>
        <taxon>Bacteria</taxon>
        <taxon>Candidatus Magasanikiibacteriota</taxon>
    </lineage>
</organism>
<proteinExistence type="predicted"/>
<reference evidence="2 3" key="1">
    <citation type="journal article" date="2016" name="Nat. Commun.">
        <title>Thousands of microbial genomes shed light on interconnected biogeochemical processes in an aquifer system.</title>
        <authorList>
            <person name="Anantharaman K."/>
            <person name="Brown C.T."/>
            <person name="Hug L.A."/>
            <person name="Sharon I."/>
            <person name="Castelle C.J."/>
            <person name="Probst A.J."/>
            <person name="Thomas B.C."/>
            <person name="Singh A."/>
            <person name="Wilkins M.J."/>
            <person name="Karaoz U."/>
            <person name="Brodie E.L."/>
            <person name="Williams K.H."/>
            <person name="Hubbard S.S."/>
            <person name="Banfield J.F."/>
        </authorList>
    </citation>
    <scope>NUCLEOTIDE SEQUENCE [LARGE SCALE GENOMIC DNA]</scope>
</reference>
<evidence type="ECO:0000313" key="3">
    <source>
        <dbReference type="Proteomes" id="UP000177953"/>
    </source>
</evidence>
<gene>
    <name evidence="2" type="ORF">A2754_00285</name>
</gene>